<keyword evidence="8" id="KW-0175">Coiled coil</keyword>
<accession>A0A1H2G944</accession>
<dbReference type="PROSITE" id="PS50894">
    <property type="entry name" value="HPT"/>
    <property type="match status" value="1"/>
</dbReference>
<keyword evidence="4" id="KW-0808">Transferase</keyword>
<keyword evidence="5 14" id="KW-0418">Kinase</keyword>
<keyword evidence="15" id="KW-1185">Reference proteome</keyword>
<evidence type="ECO:0000256" key="4">
    <source>
        <dbReference type="ARBA" id="ARBA00022679"/>
    </source>
</evidence>
<evidence type="ECO:0000256" key="1">
    <source>
        <dbReference type="ARBA" id="ARBA00000085"/>
    </source>
</evidence>
<dbReference type="PANTHER" id="PTHR43395:SF1">
    <property type="entry name" value="CHEMOTAXIS PROTEIN CHEA"/>
    <property type="match status" value="1"/>
</dbReference>
<dbReference type="AlphaFoldDB" id="A0A1H2G944"/>
<dbReference type="Pfam" id="PF00072">
    <property type="entry name" value="Response_reg"/>
    <property type="match status" value="1"/>
</dbReference>
<evidence type="ECO:0000256" key="7">
    <source>
        <dbReference type="PROSITE-ProRule" id="PRU00169"/>
    </source>
</evidence>
<dbReference type="InterPro" id="IPR004358">
    <property type="entry name" value="Sig_transdc_His_kin-like_C"/>
</dbReference>
<feature type="coiled-coil region" evidence="8">
    <location>
        <begin position="213"/>
        <end position="240"/>
    </location>
</feature>
<dbReference type="Pfam" id="PF02518">
    <property type="entry name" value="HATPase_c"/>
    <property type="match status" value="1"/>
</dbReference>
<dbReference type="Proteomes" id="UP000199608">
    <property type="component" value="Unassembled WGS sequence"/>
</dbReference>
<evidence type="ECO:0000256" key="5">
    <source>
        <dbReference type="ARBA" id="ARBA00022777"/>
    </source>
</evidence>
<dbReference type="Pfam" id="PF01584">
    <property type="entry name" value="CheW"/>
    <property type="match status" value="1"/>
</dbReference>
<dbReference type="RefSeq" id="WP_092233227.1">
    <property type="nucleotide sequence ID" value="NZ_FNLL01000005.1"/>
</dbReference>
<feature type="domain" description="CheW-like" evidence="12">
    <location>
        <begin position="512"/>
        <end position="648"/>
    </location>
</feature>
<dbReference type="PROSITE" id="PS50109">
    <property type="entry name" value="HIS_KIN"/>
    <property type="match status" value="1"/>
</dbReference>
<evidence type="ECO:0000256" key="9">
    <source>
        <dbReference type="SAM" id="MobiDB-lite"/>
    </source>
</evidence>
<dbReference type="InterPro" id="IPR005467">
    <property type="entry name" value="His_kinase_dom"/>
</dbReference>
<evidence type="ECO:0000313" key="14">
    <source>
        <dbReference type="EMBL" id="SDU16296.1"/>
    </source>
</evidence>
<dbReference type="SUPFAM" id="SSF52172">
    <property type="entry name" value="CheY-like"/>
    <property type="match status" value="1"/>
</dbReference>
<gene>
    <name evidence="14" type="ORF">SAMN04487931_10580</name>
</gene>
<dbReference type="CDD" id="cd00088">
    <property type="entry name" value="HPT"/>
    <property type="match status" value="1"/>
</dbReference>
<dbReference type="InterPro" id="IPR051315">
    <property type="entry name" value="Bact_Chemotaxis_CheA"/>
</dbReference>
<feature type="domain" description="HPt" evidence="13">
    <location>
        <begin position="5"/>
        <end position="112"/>
    </location>
</feature>
<protein>
    <recommendedName>
        <fullName evidence="2">histidine kinase</fullName>
        <ecNumber evidence="2">2.7.13.3</ecNumber>
    </recommendedName>
</protein>
<dbReference type="InterPro" id="IPR001789">
    <property type="entry name" value="Sig_transdc_resp-reg_receiver"/>
</dbReference>
<evidence type="ECO:0000256" key="2">
    <source>
        <dbReference type="ARBA" id="ARBA00012438"/>
    </source>
</evidence>
<dbReference type="PRINTS" id="PR00344">
    <property type="entry name" value="BCTRLSENSOR"/>
</dbReference>
<dbReference type="InterPro" id="IPR002545">
    <property type="entry name" value="CheW-lke_dom"/>
</dbReference>
<comment type="catalytic activity">
    <reaction evidence="1">
        <text>ATP + protein L-histidine = ADP + protein N-phospho-L-histidine.</text>
        <dbReference type="EC" id="2.7.13.3"/>
    </reaction>
</comment>
<dbReference type="SUPFAM" id="SSF47226">
    <property type="entry name" value="Histidine-containing phosphotransfer domain, HPT domain"/>
    <property type="match status" value="1"/>
</dbReference>
<dbReference type="InterPro" id="IPR036641">
    <property type="entry name" value="HPT_dom_sf"/>
</dbReference>
<dbReference type="Gene3D" id="3.30.565.10">
    <property type="entry name" value="Histidine kinase-like ATPase, C-terminal domain"/>
    <property type="match status" value="1"/>
</dbReference>
<name>A0A1H2G944_9BACT</name>
<dbReference type="InterPro" id="IPR036890">
    <property type="entry name" value="HATPase_C_sf"/>
</dbReference>
<dbReference type="SMART" id="SM00260">
    <property type="entry name" value="CheW"/>
    <property type="match status" value="1"/>
</dbReference>
<evidence type="ECO:0000256" key="3">
    <source>
        <dbReference type="ARBA" id="ARBA00022553"/>
    </source>
</evidence>
<dbReference type="PROSITE" id="PS50851">
    <property type="entry name" value="CHEW"/>
    <property type="match status" value="1"/>
</dbReference>
<sequence>MGLTNKDLLKKLRAAFKAEAEDRLKIINSDLVKLEKKPAGDKYDEVIESIFRQTHSLKGAARSADLPAIEKISGVLEDIFSALKRNEIKISFEMTNVLYDATDTLADLTANPGSEHTNVHENQISKIIKQIKELSSGKSVNETKPVEKEPKPVDKLLPAMAIKKTQKEIAPQPEPADPQKQGQEAFKEADPQTQTIRVSINKLDSLMLQAEEILQAKLLANRHKNELQDLIEMLELWKKDWAQITTATHTLSQIINKETEPDCQKKTALVSISKLIDLVESNQNQSRLFEDRLLALFKSAHQDKRLVGELVDRLLEDMKDVLMLPFSFFLEMIPKIVRDLARDQNKKVKVSMEGGDVEINRKILEEMKDPLIHLLRNCVDHGIEKSEIRKKNKKPETGTVNVIISQTNSDKIEIIISDDGEGIDIKKVKEAAIKKKVISGQEASGLSEKEALDLIFQSEVTTSLIITDISGRGLGMAIVREKIERLGGEVSVESTPGKGTKFRALIPITLATFRGILVSAGEQQFIIPTVNVDRVVRVKPNDIKTVENKETILLNGKTVPLVRLDDVLEIHHKERVPASEIYPALVLGTGEKRIAFSLDKVLDEEEILFKSLGKQLSRVRNIYGATVLGNRKVVPILNVMDLMKSAVHISPMSAGVPVRMEEQESEKISVLVAEDSITSRMLLKTILESAGYQVKTVVDGLEALTELKEGEYNLLVSDVDMPRMNGFVLTGKIREDKKLGDLPVILVTALHSREDRERGIDVGANAYIVKSSFDQSNLLEVVKKYI</sequence>
<dbReference type="InterPro" id="IPR003594">
    <property type="entry name" value="HATPase_dom"/>
</dbReference>
<dbReference type="GO" id="GO:0000155">
    <property type="term" value="F:phosphorelay sensor kinase activity"/>
    <property type="evidence" value="ECO:0007669"/>
    <property type="project" value="UniProtKB-ARBA"/>
</dbReference>
<evidence type="ECO:0000256" key="8">
    <source>
        <dbReference type="SAM" id="Coils"/>
    </source>
</evidence>
<reference evidence="15" key="1">
    <citation type="submission" date="2016-10" db="EMBL/GenBank/DDBJ databases">
        <authorList>
            <person name="Varghese N."/>
            <person name="Submissions S."/>
        </authorList>
    </citation>
    <scope>NUCLEOTIDE SEQUENCE [LARGE SCALE GENOMIC DNA]</scope>
    <source>
        <strain evidence="15">DSM 3384</strain>
    </source>
</reference>
<evidence type="ECO:0000259" key="12">
    <source>
        <dbReference type="PROSITE" id="PS50851"/>
    </source>
</evidence>
<keyword evidence="3 7" id="KW-0597">Phosphoprotein</keyword>
<organism evidence="14 15">
    <name type="scientific">Desulfobacula phenolica</name>
    <dbReference type="NCBI Taxonomy" id="90732"/>
    <lineage>
        <taxon>Bacteria</taxon>
        <taxon>Pseudomonadati</taxon>
        <taxon>Thermodesulfobacteriota</taxon>
        <taxon>Desulfobacteria</taxon>
        <taxon>Desulfobacterales</taxon>
        <taxon>Desulfobacteraceae</taxon>
        <taxon>Desulfobacula</taxon>
    </lineage>
</organism>
<dbReference type="Gene3D" id="3.40.50.2300">
    <property type="match status" value="1"/>
</dbReference>
<feature type="domain" description="Histidine kinase" evidence="10">
    <location>
        <begin position="266"/>
        <end position="510"/>
    </location>
</feature>
<dbReference type="SMART" id="SM00387">
    <property type="entry name" value="HATPase_c"/>
    <property type="match status" value="1"/>
</dbReference>
<dbReference type="SMART" id="SM00073">
    <property type="entry name" value="HPT"/>
    <property type="match status" value="1"/>
</dbReference>
<feature type="modified residue" description="Phosphohistidine" evidence="6">
    <location>
        <position position="55"/>
    </location>
</feature>
<dbReference type="PANTHER" id="PTHR43395">
    <property type="entry name" value="SENSOR HISTIDINE KINASE CHEA"/>
    <property type="match status" value="1"/>
</dbReference>
<proteinExistence type="predicted"/>
<dbReference type="SUPFAM" id="SSF55874">
    <property type="entry name" value="ATPase domain of HSP90 chaperone/DNA topoisomerase II/histidine kinase"/>
    <property type="match status" value="1"/>
</dbReference>
<dbReference type="SMART" id="SM00448">
    <property type="entry name" value="REC"/>
    <property type="match status" value="1"/>
</dbReference>
<feature type="region of interest" description="Disordered" evidence="9">
    <location>
        <begin position="167"/>
        <end position="193"/>
    </location>
</feature>
<dbReference type="EMBL" id="FNLL01000005">
    <property type="protein sequence ID" value="SDU16296.1"/>
    <property type="molecule type" value="Genomic_DNA"/>
</dbReference>
<dbReference type="InterPro" id="IPR011006">
    <property type="entry name" value="CheY-like_superfamily"/>
</dbReference>
<evidence type="ECO:0000259" key="11">
    <source>
        <dbReference type="PROSITE" id="PS50110"/>
    </source>
</evidence>
<dbReference type="FunFam" id="3.30.565.10:FF:000016">
    <property type="entry name" value="Chemotaxis protein CheA, putative"/>
    <property type="match status" value="1"/>
</dbReference>
<feature type="domain" description="Response regulatory" evidence="11">
    <location>
        <begin position="669"/>
        <end position="785"/>
    </location>
</feature>
<dbReference type="SUPFAM" id="SSF50341">
    <property type="entry name" value="CheW-like"/>
    <property type="match status" value="1"/>
</dbReference>
<dbReference type="Gene3D" id="1.20.120.160">
    <property type="entry name" value="HPT domain"/>
    <property type="match status" value="1"/>
</dbReference>
<evidence type="ECO:0000259" key="13">
    <source>
        <dbReference type="PROSITE" id="PS50894"/>
    </source>
</evidence>
<evidence type="ECO:0000259" key="10">
    <source>
        <dbReference type="PROSITE" id="PS50109"/>
    </source>
</evidence>
<evidence type="ECO:0000256" key="6">
    <source>
        <dbReference type="PROSITE-ProRule" id="PRU00110"/>
    </source>
</evidence>
<feature type="modified residue" description="4-aspartylphosphate" evidence="7">
    <location>
        <position position="718"/>
    </location>
</feature>
<dbReference type="EC" id="2.7.13.3" evidence="2"/>
<evidence type="ECO:0000313" key="15">
    <source>
        <dbReference type="Proteomes" id="UP000199608"/>
    </source>
</evidence>
<dbReference type="InterPro" id="IPR036061">
    <property type="entry name" value="CheW-like_dom_sf"/>
</dbReference>
<dbReference type="Pfam" id="PF01627">
    <property type="entry name" value="Hpt"/>
    <property type="match status" value="1"/>
</dbReference>
<dbReference type="GO" id="GO:0006935">
    <property type="term" value="P:chemotaxis"/>
    <property type="evidence" value="ECO:0007669"/>
    <property type="project" value="InterPro"/>
</dbReference>
<dbReference type="PROSITE" id="PS50110">
    <property type="entry name" value="RESPONSE_REGULATORY"/>
    <property type="match status" value="1"/>
</dbReference>
<dbReference type="Gene3D" id="2.30.30.40">
    <property type="entry name" value="SH3 Domains"/>
    <property type="match status" value="1"/>
</dbReference>
<dbReference type="InterPro" id="IPR008207">
    <property type="entry name" value="Sig_transdc_His_kin_Hpt_dom"/>
</dbReference>